<sequence>MDTIHLLHLFYFVTPRQFNVNDLLQYSIDRKLLLNPSIYTTQSPCLCVTGSPLCASALFNSALNRSAEIVKPFPFRLGFDYEAVMVKVGGGVVFDDDSINGYSSKSGNTNAALEKSQNELMI</sequence>
<dbReference type="AlphaFoldDB" id="A0AAD5CFB9"/>
<evidence type="ECO:0000313" key="1">
    <source>
        <dbReference type="EMBL" id="KAI7739895.1"/>
    </source>
</evidence>
<dbReference type="Proteomes" id="UP001206925">
    <property type="component" value="Unassembled WGS sequence"/>
</dbReference>
<reference evidence="1" key="1">
    <citation type="submission" date="2022-06" db="EMBL/GenBank/DDBJ databases">
        <title>Uncovering the hologenomic basis of an extraordinary plant invasion.</title>
        <authorList>
            <person name="Bieker V.C."/>
            <person name="Martin M.D."/>
            <person name="Gilbert T."/>
            <person name="Hodgins K."/>
            <person name="Battlay P."/>
            <person name="Petersen B."/>
            <person name="Wilson J."/>
        </authorList>
    </citation>
    <scope>NUCLEOTIDE SEQUENCE</scope>
    <source>
        <strain evidence="1">AA19_3_7</strain>
        <tissue evidence="1">Leaf</tissue>
    </source>
</reference>
<protein>
    <submittedName>
        <fullName evidence="1">Uncharacterized protein</fullName>
    </submittedName>
</protein>
<organism evidence="1 2">
    <name type="scientific">Ambrosia artemisiifolia</name>
    <name type="common">Common ragweed</name>
    <dbReference type="NCBI Taxonomy" id="4212"/>
    <lineage>
        <taxon>Eukaryota</taxon>
        <taxon>Viridiplantae</taxon>
        <taxon>Streptophyta</taxon>
        <taxon>Embryophyta</taxon>
        <taxon>Tracheophyta</taxon>
        <taxon>Spermatophyta</taxon>
        <taxon>Magnoliopsida</taxon>
        <taxon>eudicotyledons</taxon>
        <taxon>Gunneridae</taxon>
        <taxon>Pentapetalae</taxon>
        <taxon>asterids</taxon>
        <taxon>campanulids</taxon>
        <taxon>Asterales</taxon>
        <taxon>Asteraceae</taxon>
        <taxon>Asteroideae</taxon>
        <taxon>Heliantheae alliance</taxon>
        <taxon>Heliantheae</taxon>
        <taxon>Ambrosia</taxon>
    </lineage>
</organism>
<gene>
    <name evidence="1" type="ORF">M8C21_032648</name>
</gene>
<evidence type="ECO:0000313" key="2">
    <source>
        <dbReference type="Proteomes" id="UP001206925"/>
    </source>
</evidence>
<proteinExistence type="predicted"/>
<dbReference type="EMBL" id="JAMZMK010008546">
    <property type="protein sequence ID" value="KAI7739895.1"/>
    <property type="molecule type" value="Genomic_DNA"/>
</dbReference>
<keyword evidence="2" id="KW-1185">Reference proteome</keyword>
<comment type="caution">
    <text evidence="1">The sequence shown here is derived from an EMBL/GenBank/DDBJ whole genome shotgun (WGS) entry which is preliminary data.</text>
</comment>
<accession>A0AAD5CFB9</accession>
<name>A0AAD5CFB9_AMBAR</name>